<dbReference type="GO" id="GO:0008168">
    <property type="term" value="F:methyltransferase activity"/>
    <property type="evidence" value="ECO:0007669"/>
    <property type="project" value="UniProtKB-KW"/>
</dbReference>
<dbReference type="InterPro" id="IPR029063">
    <property type="entry name" value="SAM-dependent_MTases_sf"/>
</dbReference>
<dbReference type="OrthoDB" id="3346627at2"/>
<keyword evidence="1" id="KW-0808">Transferase</keyword>
<evidence type="ECO:0000313" key="2">
    <source>
        <dbReference type="Proteomes" id="UP000291101"/>
    </source>
</evidence>
<reference evidence="1 2" key="1">
    <citation type="submission" date="2019-01" db="EMBL/GenBank/DDBJ databases">
        <title>Novel species of Nocardioides.</title>
        <authorList>
            <person name="Liu Q."/>
            <person name="X Y.-H."/>
        </authorList>
    </citation>
    <scope>NUCLEOTIDE SEQUENCE [LARGE SCALE GENOMIC DNA]</scope>
    <source>
        <strain evidence="1 2">HLT2-9</strain>
    </source>
</reference>
<dbReference type="Pfam" id="PF13578">
    <property type="entry name" value="Methyltransf_24"/>
    <property type="match status" value="1"/>
</dbReference>
<keyword evidence="2" id="KW-1185">Reference proteome</keyword>
<keyword evidence="1" id="KW-0489">Methyltransferase</keyword>
<evidence type="ECO:0000313" key="1">
    <source>
        <dbReference type="EMBL" id="RYC05838.1"/>
    </source>
</evidence>
<sequence length="261" mass="29143">MTSVPKSVSNAQIEAIPGWFQEYDVDMFRLLLERTAEAGGDLAELGAYLGKSAVLIGSSLAPDERFTVIDLFGSEAGEEANRAENADQYLGLTREDFEQNYRRVHGELPDVVVGLSASVVDHARRGTHRFVHVDAGHLYDNVVEDIDAARTLLKPDGVVVFDDYRTEHTPGVSAAVWRSTAEGLRPFAVTPVKLYATFGDPQPWFDAVQEWVGASRWKHEVQSVAGNDIVRLWWEAERTTALPLRNGLRERAVRKLRRLRG</sequence>
<protein>
    <submittedName>
        <fullName evidence="1">Class I SAM-dependent methyltransferase</fullName>
    </submittedName>
</protein>
<comment type="caution">
    <text evidence="1">The sequence shown here is derived from an EMBL/GenBank/DDBJ whole genome shotgun (WGS) entry which is preliminary data.</text>
</comment>
<gene>
    <name evidence="1" type="ORF">EUA94_17390</name>
</gene>
<name>A0A4Q2SP28_9ACTN</name>
<dbReference type="SUPFAM" id="SSF53335">
    <property type="entry name" value="S-adenosyl-L-methionine-dependent methyltransferases"/>
    <property type="match status" value="1"/>
</dbReference>
<organism evidence="1 2">
    <name type="scientific">Nocardioides zhouii</name>
    <dbReference type="NCBI Taxonomy" id="1168729"/>
    <lineage>
        <taxon>Bacteria</taxon>
        <taxon>Bacillati</taxon>
        <taxon>Actinomycetota</taxon>
        <taxon>Actinomycetes</taxon>
        <taxon>Propionibacteriales</taxon>
        <taxon>Nocardioidaceae</taxon>
        <taxon>Nocardioides</taxon>
    </lineage>
</organism>
<dbReference type="Proteomes" id="UP000291101">
    <property type="component" value="Unassembled WGS sequence"/>
</dbReference>
<dbReference type="GO" id="GO:0032259">
    <property type="term" value="P:methylation"/>
    <property type="evidence" value="ECO:0007669"/>
    <property type="project" value="UniProtKB-KW"/>
</dbReference>
<proteinExistence type="predicted"/>
<dbReference type="EMBL" id="SDWV01000020">
    <property type="protein sequence ID" value="RYC05838.1"/>
    <property type="molecule type" value="Genomic_DNA"/>
</dbReference>
<dbReference type="AlphaFoldDB" id="A0A4Q2SP28"/>
<dbReference type="Gene3D" id="3.40.50.150">
    <property type="entry name" value="Vaccinia Virus protein VP39"/>
    <property type="match status" value="1"/>
</dbReference>
<accession>A0A4Q2SP28</accession>